<accession>A0A2H3NJ22</accession>
<comment type="caution">
    <text evidence="3">The sequence shown here is derived from an EMBL/GenBank/DDBJ whole genome shotgun (WGS) entry which is preliminary data.</text>
</comment>
<feature type="transmembrane region" description="Helical" evidence="2">
    <location>
        <begin position="35"/>
        <end position="55"/>
    </location>
</feature>
<dbReference type="OrthoDB" id="1496242at2"/>
<sequence>MFARHVRGVLWGLCSSYYAAGRTPRQLWRYYERTLVLVACLILHAVAIMDAQFWLITIPTLLIFFSLAAALLVPIWRFLDREQEVSKQWTPEAVARRIEEQEEEERDEESASEDKPARSEL</sequence>
<dbReference type="RefSeq" id="WP_098063054.1">
    <property type="nucleotide sequence ID" value="NZ_PDEP01000014.1"/>
</dbReference>
<protein>
    <submittedName>
        <fullName evidence="3">Uncharacterized protein</fullName>
    </submittedName>
</protein>
<keyword evidence="2" id="KW-1133">Transmembrane helix</keyword>
<evidence type="ECO:0000313" key="4">
    <source>
        <dbReference type="Proteomes" id="UP000221024"/>
    </source>
</evidence>
<dbReference type="AlphaFoldDB" id="A0A2H3NJ22"/>
<feature type="compositionally biased region" description="Acidic residues" evidence="1">
    <location>
        <begin position="100"/>
        <end position="111"/>
    </location>
</feature>
<dbReference type="EMBL" id="PDEP01000014">
    <property type="protein sequence ID" value="PEN05405.1"/>
    <property type="molecule type" value="Genomic_DNA"/>
</dbReference>
<evidence type="ECO:0000256" key="2">
    <source>
        <dbReference type="SAM" id="Phobius"/>
    </source>
</evidence>
<keyword evidence="2" id="KW-0812">Transmembrane</keyword>
<feature type="transmembrane region" description="Helical" evidence="2">
    <location>
        <begin position="61"/>
        <end position="79"/>
    </location>
</feature>
<organism evidence="3 4">
    <name type="scientific">Longimonas halophila</name>
    <dbReference type="NCBI Taxonomy" id="1469170"/>
    <lineage>
        <taxon>Bacteria</taxon>
        <taxon>Pseudomonadati</taxon>
        <taxon>Rhodothermota</taxon>
        <taxon>Rhodothermia</taxon>
        <taxon>Rhodothermales</taxon>
        <taxon>Salisaetaceae</taxon>
        <taxon>Longimonas</taxon>
    </lineage>
</organism>
<feature type="region of interest" description="Disordered" evidence="1">
    <location>
        <begin position="96"/>
        <end position="121"/>
    </location>
</feature>
<evidence type="ECO:0000313" key="3">
    <source>
        <dbReference type="EMBL" id="PEN05405.1"/>
    </source>
</evidence>
<keyword evidence="4" id="KW-1185">Reference proteome</keyword>
<reference evidence="3 4" key="1">
    <citation type="submission" date="2017-10" db="EMBL/GenBank/DDBJ databases">
        <title>Draft genome of Longimonas halophila.</title>
        <authorList>
            <person name="Goh K.M."/>
            <person name="Shamsir M.S."/>
            <person name="Lim S.W."/>
        </authorList>
    </citation>
    <scope>NUCLEOTIDE SEQUENCE [LARGE SCALE GENOMIC DNA]</scope>
    <source>
        <strain evidence="3 4">KCTC 42399</strain>
    </source>
</reference>
<gene>
    <name evidence="3" type="ORF">CRI93_12875</name>
</gene>
<name>A0A2H3NJ22_9BACT</name>
<evidence type="ECO:0000256" key="1">
    <source>
        <dbReference type="SAM" id="MobiDB-lite"/>
    </source>
</evidence>
<keyword evidence="2" id="KW-0472">Membrane</keyword>
<proteinExistence type="predicted"/>
<dbReference type="Proteomes" id="UP000221024">
    <property type="component" value="Unassembled WGS sequence"/>
</dbReference>
<feature type="compositionally biased region" description="Basic and acidic residues" evidence="1">
    <location>
        <begin position="112"/>
        <end position="121"/>
    </location>
</feature>